<dbReference type="EMBL" id="JAAKFY010000010">
    <property type="protein sequence ID" value="KAF3850540.1"/>
    <property type="molecule type" value="Genomic_DNA"/>
</dbReference>
<dbReference type="GO" id="GO:0006417">
    <property type="term" value="P:regulation of translation"/>
    <property type="evidence" value="ECO:0007669"/>
    <property type="project" value="TreeGrafter"/>
</dbReference>
<dbReference type="InterPro" id="IPR011989">
    <property type="entry name" value="ARM-like"/>
</dbReference>
<evidence type="ECO:0000256" key="2">
    <source>
        <dbReference type="ARBA" id="ARBA00022737"/>
    </source>
</evidence>
<dbReference type="PANTHER" id="PTHR23346">
    <property type="entry name" value="TRANSLATIONAL ACTIVATOR GCN1-RELATED"/>
    <property type="match status" value="1"/>
</dbReference>
<dbReference type="InterPro" id="IPR016024">
    <property type="entry name" value="ARM-type_fold"/>
</dbReference>
<gene>
    <name evidence="4" type="ORF">F7725_012312</name>
</gene>
<keyword evidence="2" id="KW-0677">Repeat</keyword>
<keyword evidence="5" id="KW-1185">Reference proteome</keyword>
<comment type="caution">
    <text evidence="4">The sequence shown here is derived from an EMBL/GenBank/DDBJ whole genome shotgun (WGS) entry which is preliminary data.</text>
</comment>
<evidence type="ECO:0000313" key="5">
    <source>
        <dbReference type="Proteomes" id="UP000518266"/>
    </source>
</evidence>
<dbReference type="GO" id="GO:0034198">
    <property type="term" value="P:cellular response to amino acid starvation"/>
    <property type="evidence" value="ECO:0007669"/>
    <property type="project" value="TreeGrafter"/>
</dbReference>
<dbReference type="Proteomes" id="UP000518266">
    <property type="component" value="Unassembled WGS sequence"/>
</dbReference>
<evidence type="ECO:0000259" key="3">
    <source>
        <dbReference type="Pfam" id="PF24993"/>
    </source>
</evidence>
<proteinExistence type="inferred from homology"/>
<sequence>MLPPAESCSPSSPSWQKPSRTSCKSAGSAAFIGLSWTCLLVPAVFSSPEKKEGPVWKKMVEVQSLLVADVVGGAKSTAQKSSLKHLSQLWKENPGLVDQYVGTLLSLDPSPVTLAMLGVCLDFCTAQKEKATIEKHKSVLMSKTKPQQHILDRSSSFLRHVSHSDCFLPDLGSNSGPQSVRHGYRKSHRKPLKANNVQLAEEAVQAMKNLAKQCSDPSAVQDIVTHLFNILGGSEGKLTVVAQKMCVLSGISSCSHHSVSGTSSQTLSSAVAVMFIPYLQQEVHEGTLVHAVSVLSQWSSRLTVEVPSALLDWLKKAFTLKTSTSSVRHAYLQTLLGAFRGPSLCFIQTK</sequence>
<protein>
    <recommendedName>
        <fullName evidence="3">Stalled ribosome sensor GCN1-like N-terminal domain-containing protein</fullName>
    </recommendedName>
</protein>
<dbReference type="GO" id="GO:0019887">
    <property type="term" value="F:protein kinase regulator activity"/>
    <property type="evidence" value="ECO:0007669"/>
    <property type="project" value="TreeGrafter"/>
</dbReference>
<dbReference type="Pfam" id="PF24993">
    <property type="entry name" value="GNC1_N"/>
    <property type="match status" value="1"/>
</dbReference>
<evidence type="ECO:0000256" key="1">
    <source>
        <dbReference type="ARBA" id="ARBA00007366"/>
    </source>
</evidence>
<dbReference type="PANTHER" id="PTHR23346:SF7">
    <property type="entry name" value="STALLED RIBOSOME SENSOR GCN1"/>
    <property type="match status" value="1"/>
</dbReference>
<reference evidence="4 5" key="1">
    <citation type="submission" date="2020-03" db="EMBL/GenBank/DDBJ databases">
        <title>Dissostichus mawsoni Genome sequencing and assembly.</title>
        <authorList>
            <person name="Park H."/>
        </authorList>
    </citation>
    <scope>NUCLEOTIDE SEQUENCE [LARGE SCALE GENOMIC DNA]</scope>
    <source>
        <strain evidence="4">DM0001</strain>
        <tissue evidence="4">Muscle</tissue>
    </source>
</reference>
<accession>A0A7J5YMD5</accession>
<dbReference type="InterPro" id="IPR056810">
    <property type="entry name" value="GNC1-like_N"/>
</dbReference>
<dbReference type="AlphaFoldDB" id="A0A7J5YMD5"/>
<name>A0A7J5YMD5_DISMA</name>
<dbReference type="GO" id="GO:0005829">
    <property type="term" value="C:cytosol"/>
    <property type="evidence" value="ECO:0007669"/>
    <property type="project" value="TreeGrafter"/>
</dbReference>
<feature type="domain" description="Stalled ribosome sensor GCN1-like N-terminal" evidence="3">
    <location>
        <begin position="189"/>
        <end position="238"/>
    </location>
</feature>
<comment type="similarity">
    <text evidence="1">Belongs to the GCN1 family.</text>
</comment>
<dbReference type="Gene3D" id="1.25.10.10">
    <property type="entry name" value="Leucine-rich Repeat Variant"/>
    <property type="match status" value="1"/>
</dbReference>
<evidence type="ECO:0000313" key="4">
    <source>
        <dbReference type="EMBL" id="KAF3850540.1"/>
    </source>
</evidence>
<dbReference type="SUPFAM" id="SSF48371">
    <property type="entry name" value="ARM repeat"/>
    <property type="match status" value="1"/>
</dbReference>
<dbReference type="OrthoDB" id="8962714at2759"/>
<organism evidence="4 5">
    <name type="scientific">Dissostichus mawsoni</name>
    <name type="common">Antarctic cod</name>
    <dbReference type="NCBI Taxonomy" id="36200"/>
    <lineage>
        <taxon>Eukaryota</taxon>
        <taxon>Metazoa</taxon>
        <taxon>Chordata</taxon>
        <taxon>Craniata</taxon>
        <taxon>Vertebrata</taxon>
        <taxon>Euteleostomi</taxon>
        <taxon>Actinopterygii</taxon>
        <taxon>Neopterygii</taxon>
        <taxon>Teleostei</taxon>
        <taxon>Neoteleostei</taxon>
        <taxon>Acanthomorphata</taxon>
        <taxon>Eupercaria</taxon>
        <taxon>Perciformes</taxon>
        <taxon>Notothenioidei</taxon>
        <taxon>Nototheniidae</taxon>
        <taxon>Dissostichus</taxon>
    </lineage>
</organism>